<proteinExistence type="predicted"/>
<accession>A0A3M7SNJ5</accession>
<dbReference type="EMBL" id="REGN01001053">
    <property type="protein sequence ID" value="RNA37363.1"/>
    <property type="molecule type" value="Genomic_DNA"/>
</dbReference>
<gene>
    <name evidence="1" type="ORF">BpHYR1_038544</name>
</gene>
<name>A0A3M7SNJ5_BRAPC</name>
<reference evidence="1 2" key="1">
    <citation type="journal article" date="2018" name="Sci. Rep.">
        <title>Genomic signatures of local adaptation to the degree of environmental predictability in rotifers.</title>
        <authorList>
            <person name="Franch-Gras L."/>
            <person name="Hahn C."/>
            <person name="Garcia-Roger E.M."/>
            <person name="Carmona M.J."/>
            <person name="Serra M."/>
            <person name="Gomez A."/>
        </authorList>
    </citation>
    <scope>NUCLEOTIDE SEQUENCE [LARGE SCALE GENOMIC DNA]</scope>
    <source>
        <strain evidence="1">HYR1</strain>
    </source>
</reference>
<dbReference type="Proteomes" id="UP000276133">
    <property type="component" value="Unassembled WGS sequence"/>
</dbReference>
<evidence type="ECO:0000313" key="1">
    <source>
        <dbReference type="EMBL" id="RNA37363.1"/>
    </source>
</evidence>
<evidence type="ECO:0000313" key="2">
    <source>
        <dbReference type="Proteomes" id="UP000276133"/>
    </source>
</evidence>
<sequence length="88" mass="10033">MLTPPFSKSWLNTGPRSKIFKKIEIAKKEQIAKNMLHYVADQLNWTLKQILTKNLIEIGGEYGSYSKKRIIFVLNSASIVCVRIPQGP</sequence>
<organism evidence="1 2">
    <name type="scientific">Brachionus plicatilis</name>
    <name type="common">Marine rotifer</name>
    <name type="synonym">Brachionus muelleri</name>
    <dbReference type="NCBI Taxonomy" id="10195"/>
    <lineage>
        <taxon>Eukaryota</taxon>
        <taxon>Metazoa</taxon>
        <taxon>Spiralia</taxon>
        <taxon>Gnathifera</taxon>
        <taxon>Rotifera</taxon>
        <taxon>Eurotatoria</taxon>
        <taxon>Monogononta</taxon>
        <taxon>Pseudotrocha</taxon>
        <taxon>Ploima</taxon>
        <taxon>Brachionidae</taxon>
        <taxon>Brachionus</taxon>
    </lineage>
</organism>
<comment type="caution">
    <text evidence="1">The sequence shown here is derived from an EMBL/GenBank/DDBJ whole genome shotgun (WGS) entry which is preliminary data.</text>
</comment>
<dbReference type="AlphaFoldDB" id="A0A3M7SNJ5"/>
<protein>
    <submittedName>
        <fullName evidence="1">Uncharacterized protein</fullName>
    </submittedName>
</protein>
<keyword evidence="2" id="KW-1185">Reference proteome</keyword>